<dbReference type="EMBL" id="BMAR01000008">
    <property type="protein sequence ID" value="GFR44902.1"/>
    <property type="molecule type" value="Genomic_DNA"/>
</dbReference>
<comment type="caution">
    <text evidence="7">The sequence shown here is derived from an EMBL/GenBank/DDBJ whole genome shotgun (WGS) entry which is preliminary data.</text>
</comment>
<dbReference type="Pfam" id="PF25601">
    <property type="entry name" value="AAA_lid_14"/>
    <property type="match status" value="1"/>
</dbReference>
<comment type="subcellular location">
    <subcellularLocation>
        <location evidence="1">Cell membrane</location>
    </subcellularLocation>
</comment>
<dbReference type="SUPFAM" id="SSF52540">
    <property type="entry name" value="P-loop containing nucleoside triphosphate hydrolases"/>
    <property type="match status" value="1"/>
</dbReference>
<proteinExistence type="predicted"/>
<feature type="non-terminal residue" evidence="7">
    <location>
        <position position="470"/>
    </location>
</feature>
<sequence>MADGCFAWPPPNRTQLRTASMRTSRIPHALPKLTAFRASQSYAIKLVSPSFMLISRKCNKTQSAAVSGVSGMAMPDPTEPSAPQSEEATKAVQMERKRSRALMPYLVPSPNHGIIGSSKYADRLRRQVVAAARDNSRRAVLIFGEPGLEKPNVAALIHFGGPCRTTPMAALDCARLDWTGLELFGRGEKAGLVETVGDGTLLLQNVHKLPPSLLPKLVRLCGDGTYRRASNPDQISCLLTPLDSRDALPDTLPPRRRASCRIIMTASRQVPQLDKVATTIKVPPLRLRPSDVRDLQRYYLQQLARRQGASPTSSLRLELSPGAVRQLESYGWPGNITELAQLVERAVLQSDEAAAGPPGGRISEEVFWFAKQAKDRFRLNLLATYPPLRRLLRSRLWPDAINFNFTAYIYPLIVALLLLGPQDRAHNPALLLFWDGWWPAVFLSYPLLGRVWCAVCPFMICGELVQRWRL</sequence>
<evidence type="ECO:0000256" key="4">
    <source>
        <dbReference type="ARBA" id="ARBA00022840"/>
    </source>
</evidence>
<evidence type="ECO:0000256" key="2">
    <source>
        <dbReference type="ARBA" id="ARBA00022475"/>
    </source>
</evidence>
<dbReference type="PANTHER" id="PTHR30224">
    <property type="entry name" value="ELECTRON TRANSPORT PROTEIN"/>
    <property type="match status" value="1"/>
</dbReference>
<keyword evidence="3" id="KW-0547">Nucleotide-binding</keyword>
<dbReference type="GO" id="GO:0006355">
    <property type="term" value="P:regulation of DNA-templated transcription"/>
    <property type="evidence" value="ECO:0007669"/>
    <property type="project" value="InterPro"/>
</dbReference>
<accession>A0AAD3HLA0</accession>
<dbReference type="PROSITE" id="PS50045">
    <property type="entry name" value="SIGMA54_INTERACT_4"/>
    <property type="match status" value="1"/>
</dbReference>
<evidence type="ECO:0000256" key="5">
    <source>
        <dbReference type="ARBA" id="ARBA00023136"/>
    </source>
</evidence>
<evidence type="ECO:0000313" key="7">
    <source>
        <dbReference type="EMBL" id="GFR44902.1"/>
    </source>
</evidence>
<dbReference type="PANTHER" id="PTHR30224:SF4">
    <property type="entry name" value="ELECTRON TRANSPORT PROTEIN YCCM-RELATED"/>
    <property type="match status" value="1"/>
</dbReference>
<dbReference type="Gene3D" id="1.10.8.60">
    <property type="match status" value="1"/>
</dbReference>
<evidence type="ECO:0000256" key="1">
    <source>
        <dbReference type="ARBA" id="ARBA00004236"/>
    </source>
</evidence>
<name>A0AAD3HLA0_9CHLO</name>
<dbReference type="Gene3D" id="3.40.50.300">
    <property type="entry name" value="P-loop containing nucleotide triphosphate hydrolases"/>
    <property type="match status" value="1"/>
</dbReference>
<reference evidence="7 8" key="1">
    <citation type="journal article" date="2021" name="Sci. Rep.">
        <title>Genome sequencing of the multicellular alga Astrephomene provides insights into convergent evolution of germ-soma differentiation.</title>
        <authorList>
            <person name="Yamashita S."/>
            <person name="Yamamoto K."/>
            <person name="Matsuzaki R."/>
            <person name="Suzuki S."/>
            <person name="Yamaguchi H."/>
            <person name="Hirooka S."/>
            <person name="Minakuchi Y."/>
            <person name="Miyagishima S."/>
            <person name="Kawachi M."/>
            <person name="Toyoda A."/>
            <person name="Nozaki H."/>
        </authorList>
    </citation>
    <scope>NUCLEOTIDE SEQUENCE [LARGE SCALE GENOMIC DNA]</scope>
    <source>
        <strain evidence="7 8">NIES-4017</strain>
    </source>
</reference>
<keyword evidence="2" id="KW-1003">Cell membrane</keyword>
<organism evidence="7 8">
    <name type="scientific">Astrephomene gubernaculifera</name>
    <dbReference type="NCBI Taxonomy" id="47775"/>
    <lineage>
        <taxon>Eukaryota</taxon>
        <taxon>Viridiplantae</taxon>
        <taxon>Chlorophyta</taxon>
        <taxon>core chlorophytes</taxon>
        <taxon>Chlorophyceae</taxon>
        <taxon>CS clade</taxon>
        <taxon>Chlamydomonadales</taxon>
        <taxon>Astrephomenaceae</taxon>
        <taxon>Astrephomene</taxon>
    </lineage>
</organism>
<dbReference type="InterPro" id="IPR058031">
    <property type="entry name" value="AAA_lid_NorR"/>
</dbReference>
<dbReference type="InterPro" id="IPR002078">
    <property type="entry name" value="Sigma_54_int"/>
</dbReference>
<keyword evidence="8" id="KW-1185">Reference proteome</keyword>
<dbReference type="Pfam" id="PF00158">
    <property type="entry name" value="Sigma54_activat"/>
    <property type="match status" value="1"/>
</dbReference>
<dbReference type="InterPro" id="IPR052378">
    <property type="entry name" value="NosR_regulator"/>
</dbReference>
<gene>
    <name evidence="7" type="ORF">Agub_g6247</name>
</gene>
<evidence type="ECO:0000259" key="6">
    <source>
        <dbReference type="PROSITE" id="PS50045"/>
    </source>
</evidence>
<feature type="domain" description="Sigma-54 factor interaction" evidence="6">
    <location>
        <begin position="114"/>
        <end position="348"/>
    </location>
</feature>
<evidence type="ECO:0000313" key="8">
    <source>
        <dbReference type="Proteomes" id="UP001054857"/>
    </source>
</evidence>
<dbReference type="Proteomes" id="UP001054857">
    <property type="component" value="Unassembled WGS sequence"/>
</dbReference>
<dbReference type="GO" id="GO:0005886">
    <property type="term" value="C:plasma membrane"/>
    <property type="evidence" value="ECO:0007669"/>
    <property type="project" value="UniProtKB-SubCell"/>
</dbReference>
<evidence type="ECO:0000256" key="3">
    <source>
        <dbReference type="ARBA" id="ARBA00022741"/>
    </source>
</evidence>
<dbReference type="AlphaFoldDB" id="A0AAD3HLA0"/>
<dbReference type="InterPro" id="IPR027417">
    <property type="entry name" value="P-loop_NTPase"/>
</dbReference>
<keyword evidence="5" id="KW-0472">Membrane</keyword>
<keyword evidence="4" id="KW-0067">ATP-binding</keyword>
<dbReference type="GO" id="GO:0005524">
    <property type="term" value="F:ATP binding"/>
    <property type="evidence" value="ECO:0007669"/>
    <property type="project" value="InterPro"/>
</dbReference>
<protein>
    <recommendedName>
        <fullName evidence="6">Sigma-54 factor interaction domain-containing protein</fullName>
    </recommendedName>
</protein>